<dbReference type="PROSITE" id="PS00086">
    <property type="entry name" value="CYTOCHROME_P450"/>
    <property type="match status" value="1"/>
</dbReference>
<dbReference type="PANTHER" id="PTHR24305:SF166">
    <property type="entry name" value="CYTOCHROME P450 12A4, MITOCHONDRIAL-RELATED"/>
    <property type="match status" value="1"/>
</dbReference>
<keyword evidence="13" id="KW-1185">Reference proteome</keyword>
<dbReference type="Gene3D" id="1.10.630.10">
    <property type="entry name" value="Cytochrome P450"/>
    <property type="match status" value="1"/>
</dbReference>
<evidence type="ECO:0000256" key="1">
    <source>
        <dbReference type="ARBA" id="ARBA00001971"/>
    </source>
</evidence>
<proteinExistence type="inferred from homology"/>
<comment type="caution">
    <text evidence="12">The sequence shown here is derived from an EMBL/GenBank/DDBJ whole genome shotgun (WGS) entry which is preliminary data.</text>
</comment>
<keyword evidence="11" id="KW-0472">Membrane</keyword>
<gene>
    <name evidence="12" type="ORF">A0H81_05751</name>
</gene>
<keyword evidence="5 9" id="KW-0479">Metal-binding</keyword>
<dbReference type="STRING" id="5627.A0A1C7MCS0"/>
<evidence type="ECO:0000256" key="3">
    <source>
        <dbReference type="ARBA" id="ARBA00010617"/>
    </source>
</evidence>
<keyword evidence="4 9" id="KW-0349">Heme</keyword>
<sequence>MLYSLAHNYLIMDSSGVVLTIAVVIVCIGWTLRARTESSVHRLPLPPEPGRAFRDWINDFGLTFRIQAALKAPDILVLSDPLGIAHIVQKKIYDYHHSKIVRPRVARLLGRGLGWVEGESEHKRMRRLVTPSLTAENIKAMSVDLTEAASKVLSDLVHTVQSDGGRCKVNVLTWTNKATLNIIGRVAFMHDFESGNSAEARDILGARRAGVSAISKYTGFLTLMQPFSLALHGKWSRENITSVMAAPKAEQKDLLSRLLIAVGEKELSEAELYEHISTFIIAGQETTSQTIAFSLMELARHPKIQQRLREELKTISGEPTYEDFQSKLPYLDAVLRETLRIYPPLPYFERVAMKPDVIPLRYAVRLPNGQEMHEVHIQAGQTVIIPTMSLQRLDSVWGDGEVFRPERWLEQLPPQEKLCSGWSNTLSFSDGPRACPGQRLAIFEYKVILSALVSRFVMEDTGAKMLYKIASSLQPLVEGEQEKGFFVDNKSEDKMFAIMCLLCHASLSPTKTNLQTATSFRRFK</sequence>
<evidence type="ECO:0000256" key="11">
    <source>
        <dbReference type="SAM" id="Phobius"/>
    </source>
</evidence>
<reference evidence="12 13" key="1">
    <citation type="submission" date="2016-03" db="EMBL/GenBank/DDBJ databases">
        <title>Whole genome sequencing of Grifola frondosa 9006-11.</title>
        <authorList>
            <person name="Min B."/>
            <person name="Park H."/>
            <person name="Kim J.-G."/>
            <person name="Cho H."/>
            <person name="Oh Y.-L."/>
            <person name="Kong W.-S."/>
            <person name="Choi I.-G."/>
        </authorList>
    </citation>
    <scope>NUCLEOTIDE SEQUENCE [LARGE SCALE GENOMIC DNA]</scope>
    <source>
        <strain evidence="12 13">9006-11</strain>
    </source>
</reference>
<evidence type="ECO:0000256" key="4">
    <source>
        <dbReference type="ARBA" id="ARBA00022617"/>
    </source>
</evidence>
<dbReference type="InterPro" id="IPR036396">
    <property type="entry name" value="Cyt_P450_sf"/>
</dbReference>
<comment type="cofactor">
    <cofactor evidence="1 9">
        <name>heme</name>
        <dbReference type="ChEBI" id="CHEBI:30413"/>
    </cofactor>
</comment>
<evidence type="ECO:0000256" key="10">
    <source>
        <dbReference type="RuleBase" id="RU000461"/>
    </source>
</evidence>
<protein>
    <recommendedName>
        <fullName evidence="14">Cytochrome P450</fullName>
    </recommendedName>
</protein>
<dbReference type="OrthoDB" id="1470350at2759"/>
<evidence type="ECO:0000256" key="8">
    <source>
        <dbReference type="ARBA" id="ARBA00023033"/>
    </source>
</evidence>
<dbReference type="GO" id="GO:0020037">
    <property type="term" value="F:heme binding"/>
    <property type="evidence" value="ECO:0007669"/>
    <property type="project" value="InterPro"/>
</dbReference>
<evidence type="ECO:0008006" key="14">
    <source>
        <dbReference type="Google" id="ProtNLM"/>
    </source>
</evidence>
<evidence type="ECO:0000256" key="6">
    <source>
        <dbReference type="ARBA" id="ARBA00023002"/>
    </source>
</evidence>
<feature type="binding site" description="axial binding residue" evidence="9">
    <location>
        <position position="435"/>
    </location>
    <ligand>
        <name>heme</name>
        <dbReference type="ChEBI" id="CHEBI:30413"/>
    </ligand>
    <ligandPart>
        <name>Fe</name>
        <dbReference type="ChEBI" id="CHEBI:18248"/>
    </ligandPart>
</feature>
<evidence type="ECO:0000256" key="7">
    <source>
        <dbReference type="ARBA" id="ARBA00023004"/>
    </source>
</evidence>
<dbReference type="EMBL" id="LUGG01000005">
    <property type="protein sequence ID" value="OBZ74741.1"/>
    <property type="molecule type" value="Genomic_DNA"/>
</dbReference>
<dbReference type="PANTHER" id="PTHR24305">
    <property type="entry name" value="CYTOCHROME P450"/>
    <property type="match status" value="1"/>
</dbReference>
<dbReference type="InterPro" id="IPR050121">
    <property type="entry name" value="Cytochrome_P450_monoxygenase"/>
</dbReference>
<comment type="pathway">
    <text evidence="2">Secondary metabolite biosynthesis.</text>
</comment>
<keyword evidence="11" id="KW-1133">Transmembrane helix</keyword>
<dbReference type="InterPro" id="IPR001128">
    <property type="entry name" value="Cyt_P450"/>
</dbReference>
<dbReference type="GO" id="GO:0004497">
    <property type="term" value="F:monooxygenase activity"/>
    <property type="evidence" value="ECO:0007669"/>
    <property type="project" value="UniProtKB-KW"/>
</dbReference>
<keyword evidence="7 9" id="KW-0408">Iron</keyword>
<dbReference type="Pfam" id="PF00067">
    <property type="entry name" value="p450"/>
    <property type="match status" value="1"/>
</dbReference>
<keyword evidence="11" id="KW-0812">Transmembrane</keyword>
<dbReference type="SUPFAM" id="SSF48264">
    <property type="entry name" value="Cytochrome P450"/>
    <property type="match status" value="1"/>
</dbReference>
<comment type="similarity">
    <text evidence="3 10">Belongs to the cytochrome P450 family.</text>
</comment>
<name>A0A1C7MCS0_GRIFR</name>
<organism evidence="12 13">
    <name type="scientific">Grifola frondosa</name>
    <name type="common">Maitake</name>
    <name type="synonym">Polyporus frondosus</name>
    <dbReference type="NCBI Taxonomy" id="5627"/>
    <lineage>
        <taxon>Eukaryota</taxon>
        <taxon>Fungi</taxon>
        <taxon>Dikarya</taxon>
        <taxon>Basidiomycota</taxon>
        <taxon>Agaricomycotina</taxon>
        <taxon>Agaricomycetes</taxon>
        <taxon>Polyporales</taxon>
        <taxon>Grifolaceae</taxon>
        <taxon>Grifola</taxon>
    </lineage>
</organism>
<feature type="transmembrane region" description="Helical" evidence="11">
    <location>
        <begin position="6"/>
        <end position="32"/>
    </location>
</feature>
<dbReference type="GO" id="GO:0016705">
    <property type="term" value="F:oxidoreductase activity, acting on paired donors, with incorporation or reduction of molecular oxygen"/>
    <property type="evidence" value="ECO:0007669"/>
    <property type="project" value="InterPro"/>
</dbReference>
<evidence type="ECO:0000313" key="12">
    <source>
        <dbReference type="EMBL" id="OBZ74741.1"/>
    </source>
</evidence>
<keyword evidence="6 10" id="KW-0560">Oxidoreductase</keyword>
<accession>A0A1C7MCS0</accession>
<dbReference type="Proteomes" id="UP000092993">
    <property type="component" value="Unassembled WGS sequence"/>
</dbReference>
<evidence type="ECO:0000313" key="13">
    <source>
        <dbReference type="Proteomes" id="UP000092993"/>
    </source>
</evidence>
<dbReference type="PRINTS" id="PR00385">
    <property type="entry name" value="P450"/>
</dbReference>
<dbReference type="InterPro" id="IPR017972">
    <property type="entry name" value="Cyt_P450_CS"/>
</dbReference>
<keyword evidence="8 10" id="KW-0503">Monooxygenase</keyword>
<evidence type="ECO:0000256" key="2">
    <source>
        <dbReference type="ARBA" id="ARBA00005179"/>
    </source>
</evidence>
<dbReference type="GO" id="GO:0005506">
    <property type="term" value="F:iron ion binding"/>
    <property type="evidence" value="ECO:0007669"/>
    <property type="project" value="InterPro"/>
</dbReference>
<evidence type="ECO:0000256" key="5">
    <source>
        <dbReference type="ARBA" id="ARBA00022723"/>
    </source>
</evidence>
<evidence type="ECO:0000256" key="9">
    <source>
        <dbReference type="PIRSR" id="PIRSR602401-1"/>
    </source>
</evidence>
<dbReference type="OMA" id="ANTRKCM"/>
<dbReference type="AlphaFoldDB" id="A0A1C7MCS0"/>
<dbReference type="PRINTS" id="PR00463">
    <property type="entry name" value="EP450I"/>
</dbReference>
<dbReference type="InterPro" id="IPR002401">
    <property type="entry name" value="Cyt_P450_E_grp-I"/>
</dbReference>